<feature type="transmembrane region" description="Helical" evidence="1">
    <location>
        <begin position="96"/>
        <end position="113"/>
    </location>
</feature>
<name>A0A3S3Z6Q0_9MICO</name>
<keyword evidence="1" id="KW-1133">Transmembrane helix</keyword>
<reference evidence="2 3" key="1">
    <citation type="submission" date="2018-12" db="EMBL/GenBank/DDBJ databases">
        <authorList>
            <person name="Li F."/>
        </authorList>
    </citation>
    <scope>NUCLEOTIDE SEQUENCE [LARGE SCALE GENOMIC DNA]</scope>
    <source>
        <strain evidence="2 3">11W25H-1</strain>
    </source>
</reference>
<proteinExistence type="predicted"/>
<dbReference type="Pfam" id="PF10823">
    <property type="entry name" value="DUF2568"/>
    <property type="match status" value="1"/>
</dbReference>
<feature type="transmembrane region" description="Helical" evidence="1">
    <location>
        <begin position="71"/>
        <end position="90"/>
    </location>
</feature>
<dbReference type="Proteomes" id="UP000288547">
    <property type="component" value="Unassembled WGS sequence"/>
</dbReference>
<dbReference type="EMBL" id="RZNB01000004">
    <property type="protein sequence ID" value="RWZ49901.1"/>
    <property type="molecule type" value="Genomic_DNA"/>
</dbReference>
<comment type="caution">
    <text evidence="2">The sequence shown here is derived from an EMBL/GenBank/DDBJ whole genome shotgun (WGS) entry which is preliminary data.</text>
</comment>
<dbReference type="InterPro" id="IPR021214">
    <property type="entry name" value="DUF2568"/>
</dbReference>
<accession>A0A3S3Z6Q0</accession>
<keyword evidence="1" id="KW-0472">Membrane</keyword>
<dbReference type="OrthoDB" id="5076471at2"/>
<evidence type="ECO:0000256" key="1">
    <source>
        <dbReference type="SAM" id="Phobius"/>
    </source>
</evidence>
<feature type="transmembrane region" description="Helical" evidence="1">
    <location>
        <begin position="41"/>
        <end position="59"/>
    </location>
</feature>
<organism evidence="2 3">
    <name type="scientific">Labedella phragmitis</name>
    <dbReference type="NCBI Taxonomy" id="2498849"/>
    <lineage>
        <taxon>Bacteria</taxon>
        <taxon>Bacillati</taxon>
        <taxon>Actinomycetota</taxon>
        <taxon>Actinomycetes</taxon>
        <taxon>Micrococcales</taxon>
        <taxon>Microbacteriaceae</taxon>
        <taxon>Labedella</taxon>
    </lineage>
</organism>
<keyword evidence="1" id="KW-0812">Transmembrane</keyword>
<dbReference type="AlphaFoldDB" id="A0A3S3Z6Q0"/>
<sequence>MVTATTTPHRIGVNDVLRLVLELFAFVTLGVWGFVSFVFPLNIVIGLGAPILAILLWALFRSPRAVFSVDVYGKSLVELLVVAATTLAWLDLSQPVVGIVYALVAVVSGVIAGRKELAR</sequence>
<evidence type="ECO:0000313" key="3">
    <source>
        <dbReference type="Proteomes" id="UP000288547"/>
    </source>
</evidence>
<evidence type="ECO:0000313" key="2">
    <source>
        <dbReference type="EMBL" id="RWZ49901.1"/>
    </source>
</evidence>
<keyword evidence="3" id="KW-1185">Reference proteome</keyword>
<protein>
    <submittedName>
        <fullName evidence="2">DUF2568 domain-containing protein</fullName>
    </submittedName>
</protein>
<feature type="transmembrane region" description="Helical" evidence="1">
    <location>
        <begin position="16"/>
        <end position="35"/>
    </location>
</feature>
<gene>
    <name evidence="2" type="ORF">ELQ90_11160</name>
</gene>